<protein>
    <submittedName>
        <fullName evidence="2">Uncharacterized protein</fullName>
    </submittedName>
</protein>
<evidence type="ECO:0000313" key="3">
    <source>
        <dbReference type="Proteomes" id="UP001054837"/>
    </source>
</evidence>
<evidence type="ECO:0000313" key="2">
    <source>
        <dbReference type="EMBL" id="GIY33726.1"/>
    </source>
</evidence>
<reference evidence="2 3" key="1">
    <citation type="submission" date="2021-06" db="EMBL/GenBank/DDBJ databases">
        <title>Caerostris darwini draft genome.</title>
        <authorList>
            <person name="Kono N."/>
            <person name="Arakawa K."/>
        </authorList>
    </citation>
    <scope>NUCLEOTIDE SEQUENCE [LARGE SCALE GENOMIC DNA]</scope>
</reference>
<feature type="compositionally biased region" description="Basic residues" evidence="1">
    <location>
        <begin position="82"/>
        <end position="107"/>
    </location>
</feature>
<feature type="region of interest" description="Disordered" evidence="1">
    <location>
        <begin position="48"/>
        <end position="113"/>
    </location>
</feature>
<feature type="compositionally biased region" description="Polar residues" evidence="1">
    <location>
        <begin position="72"/>
        <end position="81"/>
    </location>
</feature>
<evidence type="ECO:0000256" key="1">
    <source>
        <dbReference type="SAM" id="MobiDB-lite"/>
    </source>
</evidence>
<organism evidence="2 3">
    <name type="scientific">Caerostris darwini</name>
    <dbReference type="NCBI Taxonomy" id="1538125"/>
    <lineage>
        <taxon>Eukaryota</taxon>
        <taxon>Metazoa</taxon>
        <taxon>Ecdysozoa</taxon>
        <taxon>Arthropoda</taxon>
        <taxon>Chelicerata</taxon>
        <taxon>Arachnida</taxon>
        <taxon>Araneae</taxon>
        <taxon>Araneomorphae</taxon>
        <taxon>Entelegynae</taxon>
        <taxon>Araneoidea</taxon>
        <taxon>Araneidae</taxon>
        <taxon>Caerostris</taxon>
    </lineage>
</organism>
<keyword evidence="3" id="KW-1185">Reference proteome</keyword>
<gene>
    <name evidence="2" type="ORF">CDAR_386191</name>
</gene>
<dbReference type="EMBL" id="BPLQ01007976">
    <property type="protein sequence ID" value="GIY33726.1"/>
    <property type="molecule type" value="Genomic_DNA"/>
</dbReference>
<dbReference type="AlphaFoldDB" id="A0AAV4SKK6"/>
<name>A0AAV4SKK6_9ARAC</name>
<dbReference type="Proteomes" id="UP001054837">
    <property type="component" value="Unassembled WGS sequence"/>
</dbReference>
<accession>A0AAV4SKK6</accession>
<sequence length="113" mass="13479">MKRHNKVRLTETILEISTSKIGKIMPSFLMALPSWYEIVTSNFLPSTRETRFRARNMSPHSDPRRGRKSHISQENNFSSFCKQKRQPPKRNKRYRGRKCTPWKRSKRGFGILR</sequence>
<proteinExistence type="predicted"/>
<comment type="caution">
    <text evidence="2">The sequence shown here is derived from an EMBL/GenBank/DDBJ whole genome shotgun (WGS) entry which is preliminary data.</text>
</comment>